<dbReference type="InterPro" id="IPR004364">
    <property type="entry name" value="Aa-tRNA-synt_II"/>
</dbReference>
<feature type="domain" description="Aminoacyl-transfer RNA synthetases class-II family profile" evidence="6">
    <location>
        <begin position="16"/>
        <end position="319"/>
    </location>
</feature>
<dbReference type="Proteomes" id="UP000055136">
    <property type="component" value="Chromosome"/>
</dbReference>
<evidence type="ECO:0000256" key="1">
    <source>
        <dbReference type="ARBA" id="ARBA00011738"/>
    </source>
</evidence>
<dbReference type="NCBIfam" id="TIGR00462">
    <property type="entry name" value="genX"/>
    <property type="match status" value="1"/>
</dbReference>
<comment type="subunit">
    <text evidence="1">Homodimer.</text>
</comment>
<evidence type="ECO:0000256" key="4">
    <source>
        <dbReference type="ARBA" id="ARBA00022840"/>
    </source>
</evidence>
<dbReference type="InterPro" id="IPR045864">
    <property type="entry name" value="aa-tRNA-synth_II/BPL/LPL"/>
</dbReference>
<dbReference type="EMBL" id="CP013099">
    <property type="protein sequence ID" value="ALP54868.1"/>
    <property type="molecule type" value="Genomic_DNA"/>
</dbReference>
<dbReference type="SUPFAM" id="SSF55681">
    <property type="entry name" value="Class II aaRS and biotin synthetases"/>
    <property type="match status" value="1"/>
</dbReference>
<evidence type="ECO:0000256" key="2">
    <source>
        <dbReference type="ARBA" id="ARBA00022598"/>
    </source>
</evidence>
<dbReference type="PANTHER" id="PTHR42918">
    <property type="entry name" value="LYSYL-TRNA SYNTHETASE"/>
    <property type="match status" value="1"/>
</dbReference>
<name>A0A0S2TIB6_9GAMM</name>
<dbReference type="InterPro" id="IPR006195">
    <property type="entry name" value="aa-tRNA-synth_II"/>
</dbReference>
<dbReference type="GO" id="GO:0004824">
    <property type="term" value="F:lysine-tRNA ligase activity"/>
    <property type="evidence" value="ECO:0007669"/>
    <property type="project" value="InterPro"/>
</dbReference>
<evidence type="ECO:0000259" key="6">
    <source>
        <dbReference type="PROSITE" id="PS50862"/>
    </source>
</evidence>
<dbReference type="InterPro" id="IPR004525">
    <property type="entry name" value="EpmA"/>
</dbReference>
<gene>
    <name evidence="7" type="ORF">Tel_12925</name>
</gene>
<keyword evidence="4" id="KW-0067">ATP-binding</keyword>
<evidence type="ECO:0000313" key="7">
    <source>
        <dbReference type="EMBL" id="ALP54868.1"/>
    </source>
</evidence>
<dbReference type="FunFam" id="3.30.930.10:FF:000017">
    <property type="entry name" value="Elongation factor P--(R)-beta-lysine ligase"/>
    <property type="match status" value="1"/>
</dbReference>
<dbReference type="Pfam" id="PF00152">
    <property type="entry name" value="tRNA-synt_2"/>
    <property type="match status" value="1"/>
</dbReference>
<dbReference type="GO" id="GO:0000049">
    <property type="term" value="F:tRNA binding"/>
    <property type="evidence" value="ECO:0007669"/>
    <property type="project" value="TreeGrafter"/>
</dbReference>
<keyword evidence="8" id="KW-1185">Reference proteome</keyword>
<dbReference type="NCBIfam" id="NF006828">
    <property type="entry name" value="PRK09350.1"/>
    <property type="match status" value="1"/>
</dbReference>
<dbReference type="Gene3D" id="3.30.930.10">
    <property type="entry name" value="Bira Bifunctional Protein, Domain 2"/>
    <property type="match status" value="1"/>
</dbReference>
<keyword evidence="3" id="KW-0547">Nucleotide-binding</keyword>
<dbReference type="GO" id="GO:0005524">
    <property type="term" value="F:ATP binding"/>
    <property type="evidence" value="ECO:0007669"/>
    <property type="project" value="UniProtKB-KW"/>
</dbReference>
<keyword evidence="2" id="KW-0436">Ligase</keyword>
<evidence type="ECO:0000313" key="8">
    <source>
        <dbReference type="Proteomes" id="UP000055136"/>
    </source>
</evidence>
<protein>
    <recommendedName>
        <fullName evidence="6">Aminoacyl-transfer RNA synthetases class-II family profile domain-containing protein</fullName>
    </recommendedName>
</protein>
<dbReference type="GO" id="GO:0005829">
    <property type="term" value="C:cytosol"/>
    <property type="evidence" value="ECO:0007669"/>
    <property type="project" value="TreeGrafter"/>
</dbReference>
<dbReference type="GO" id="GO:0006430">
    <property type="term" value="P:lysyl-tRNA aminoacylation"/>
    <property type="evidence" value="ECO:0007669"/>
    <property type="project" value="InterPro"/>
</dbReference>
<dbReference type="PROSITE" id="PS50862">
    <property type="entry name" value="AA_TRNA_LIGASE_II"/>
    <property type="match status" value="1"/>
</dbReference>
<dbReference type="AlphaFoldDB" id="A0A0S2TIB6"/>
<comment type="catalytic activity">
    <reaction evidence="5">
        <text>D-beta-lysine + L-lysyl-[protein] + ATP = N(6)-((3R)-3,6-diaminohexanoyl)-L-lysyl-[protein] + AMP + diphosphate + H(+)</text>
        <dbReference type="Rhea" id="RHEA:83435"/>
        <dbReference type="Rhea" id="RHEA-COMP:9752"/>
        <dbReference type="Rhea" id="RHEA-COMP:20131"/>
        <dbReference type="ChEBI" id="CHEBI:15378"/>
        <dbReference type="ChEBI" id="CHEBI:29969"/>
        <dbReference type="ChEBI" id="CHEBI:30616"/>
        <dbReference type="ChEBI" id="CHEBI:33019"/>
        <dbReference type="ChEBI" id="CHEBI:84138"/>
        <dbReference type="ChEBI" id="CHEBI:156053"/>
        <dbReference type="ChEBI" id="CHEBI:456215"/>
    </reaction>
    <physiologicalReaction direction="left-to-right" evidence="5">
        <dbReference type="Rhea" id="RHEA:83436"/>
    </physiologicalReaction>
</comment>
<accession>A0A0S2TIB6</accession>
<evidence type="ECO:0000256" key="3">
    <source>
        <dbReference type="ARBA" id="ARBA00022741"/>
    </source>
</evidence>
<proteinExistence type="predicted"/>
<dbReference type="PANTHER" id="PTHR42918:SF6">
    <property type="entry name" value="ELONGATION FACTOR P--(R)-BETA-LYSINE LIGASE"/>
    <property type="match status" value="1"/>
</dbReference>
<dbReference type="STRING" id="1748243.Tel_12925"/>
<organism evidence="7 8">
    <name type="scientific">Candidatus Tenderia electrophaga</name>
    <dbReference type="NCBI Taxonomy" id="1748243"/>
    <lineage>
        <taxon>Bacteria</taxon>
        <taxon>Pseudomonadati</taxon>
        <taxon>Pseudomonadota</taxon>
        <taxon>Gammaproteobacteria</taxon>
        <taxon>Candidatus Tenderiales</taxon>
        <taxon>Candidatus Tenderiaceae</taxon>
        <taxon>Candidatus Tenderia</taxon>
    </lineage>
</organism>
<evidence type="ECO:0000256" key="5">
    <source>
        <dbReference type="ARBA" id="ARBA00052794"/>
    </source>
</evidence>
<reference evidence="7" key="1">
    <citation type="submission" date="2015-10" db="EMBL/GenBank/DDBJ databases">
        <title>Description of Candidatus Tenderia electrophaga gen. nov, sp. nov., an Uncultivated Electroautotroph from a Biocathode Enrichment.</title>
        <authorList>
            <person name="Eddie B.J."/>
            <person name="Malanoski A.P."/>
            <person name="Wang Z."/>
            <person name="Hall R.J."/>
            <person name="Oh S.D."/>
            <person name="Heiner C."/>
            <person name="Lin B."/>
            <person name="Strycharz-Glaven S.M."/>
        </authorList>
    </citation>
    <scope>NUCLEOTIDE SEQUENCE [LARGE SCALE GENOMIC DNA]</scope>
    <source>
        <strain evidence="7">NRL1</strain>
    </source>
</reference>
<dbReference type="KEGG" id="tee:Tel_12925"/>
<sequence length="323" mass="36200">MTPPRDWRPSAPRENLQLRARILAEIRAFFSARSVMEVETPLLGAAAATDPHLDSFACRYHGPHAPQGCDLYLQTSPEFAMKRLLAAGSGPIYQICKAFRNGEAGRRHNPEFSLLEWYRPGVDHHGLMDEVEALIDALLHTGPARRMSYEALFEQALGLDVFRLSVDQARACLREHGVNVNLDETTRDDWLALILTHILEPRLGPGAVFIHDFPASQAMLARLDGNDPPRAQRFELYVDGVELANGFHELADAAEQRRRFEQDRHQRRRHGLAEVPMDETLIHALQHGLPDCAGVALGLDRLLMLAAETDCIAEVVSFPIERS</sequence>